<reference evidence="1 2" key="1">
    <citation type="submission" date="2024-02" db="EMBL/GenBank/DDBJ databases">
        <title>Roseovarius strain W115 nov., isolated from a marine algae.</title>
        <authorList>
            <person name="Lee M.W."/>
            <person name="Lee J.K."/>
            <person name="Kim J.M."/>
            <person name="Choi D.G."/>
            <person name="Baek J.H."/>
            <person name="Bayburt H."/>
            <person name="Jung J.J."/>
            <person name="Han D.M."/>
            <person name="Jeon C.O."/>
        </authorList>
    </citation>
    <scope>NUCLEOTIDE SEQUENCE [LARGE SCALE GENOMIC DNA]</scope>
    <source>
        <strain evidence="1 2">W115</strain>
    </source>
</reference>
<evidence type="ECO:0000313" key="1">
    <source>
        <dbReference type="EMBL" id="WYK17009.1"/>
    </source>
</evidence>
<name>A0ABZ2TBH4_9RHOB</name>
<protein>
    <submittedName>
        <fullName evidence="1">Uncharacterized protein</fullName>
    </submittedName>
</protein>
<accession>A0ABZ2TBH4</accession>
<dbReference type="RefSeq" id="WP_317057083.1">
    <property type="nucleotide sequence ID" value="NZ_CP146606.1"/>
</dbReference>
<proteinExistence type="predicted"/>
<dbReference type="EMBL" id="CP146606">
    <property type="protein sequence ID" value="WYK17009.1"/>
    <property type="molecule type" value="Genomic_DNA"/>
</dbReference>
<dbReference type="Proteomes" id="UP001281305">
    <property type="component" value="Chromosome"/>
</dbReference>
<organism evidence="1 2">
    <name type="scientific">Roseovarius rhodophyticola</name>
    <dbReference type="NCBI Taxonomy" id="3080827"/>
    <lineage>
        <taxon>Bacteria</taxon>
        <taxon>Pseudomonadati</taxon>
        <taxon>Pseudomonadota</taxon>
        <taxon>Alphaproteobacteria</taxon>
        <taxon>Rhodobacterales</taxon>
        <taxon>Roseobacteraceae</taxon>
        <taxon>Roseovarius</taxon>
    </lineage>
</organism>
<gene>
    <name evidence="1" type="ORF">RZS32_011290</name>
</gene>
<evidence type="ECO:0000313" key="2">
    <source>
        <dbReference type="Proteomes" id="UP001281305"/>
    </source>
</evidence>
<keyword evidence="2" id="KW-1185">Reference proteome</keyword>
<sequence>MTNTVATLWIGPQLSWLERLSLKSFHDIGQTPILYTYDEIEDVPDYVDLRDAREVMDEAFTQTYWGKDRLDDPRIHSDIFRVMLMRKTDHIWVDADIYASLCVWHSPSVSQARHERRPAS</sequence>